<evidence type="ECO:0000313" key="1">
    <source>
        <dbReference type="EMBL" id="OGK21050.1"/>
    </source>
</evidence>
<reference evidence="1 2" key="1">
    <citation type="journal article" date="2016" name="Nat. Commun.">
        <title>Thousands of microbial genomes shed light on interconnected biogeochemical processes in an aquifer system.</title>
        <authorList>
            <person name="Anantharaman K."/>
            <person name="Brown C.T."/>
            <person name="Hug L.A."/>
            <person name="Sharon I."/>
            <person name="Castelle C.J."/>
            <person name="Probst A.J."/>
            <person name="Thomas B.C."/>
            <person name="Singh A."/>
            <person name="Wilkins M.J."/>
            <person name="Karaoz U."/>
            <person name="Brodie E.L."/>
            <person name="Williams K.H."/>
            <person name="Hubbard S.S."/>
            <person name="Banfield J.F."/>
        </authorList>
    </citation>
    <scope>NUCLEOTIDE SEQUENCE [LARGE SCALE GENOMIC DNA]</scope>
</reference>
<evidence type="ECO:0000313" key="2">
    <source>
        <dbReference type="Proteomes" id="UP000177026"/>
    </source>
</evidence>
<proteinExistence type="predicted"/>
<accession>A0A1F7GPV5</accession>
<organism evidence="1 2">
    <name type="scientific">Candidatus Roizmanbacteria bacterium RIFCSPHIGHO2_01_FULL_39_8</name>
    <dbReference type="NCBI Taxonomy" id="1802033"/>
    <lineage>
        <taxon>Bacteria</taxon>
        <taxon>Candidatus Roizmaniibacteriota</taxon>
    </lineage>
</organism>
<dbReference type="Proteomes" id="UP000177026">
    <property type="component" value="Unassembled WGS sequence"/>
</dbReference>
<comment type="caution">
    <text evidence="1">The sequence shown here is derived from an EMBL/GenBank/DDBJ whole genome shotgun (WGS) entry which is preliminary data.</text>
</comment>
<sequence>MKNIFNKYSKLSLAIIISFFVSTLFIKNVFIADSPRIDTTFFARLKDSVNYYARVTVPNFLAQLSFDNKKQQEKKVADLLQKSLQPISKGVRASSNENYSYGEFDLSEIEWIPIEIVGTDGVKKTIFIPR</sequence>
<name>A0A1F7GPV5_9BACT</name>
<dbReference type="EMBL" id="MFZI01000022">
    <property type="protein sequence ID" value="OGK21050.1"/>
    <property type="molecule type" value="Genomic_DNA"/>
</dbReference>
<protein>
    <submittedName>
        <fullName evidence="1">Uncharacterized protein</fullName>
    </submittedName>
</protein>
<dbReference type="AlphaFoldDB" id="A0A1F7GPV5"/>
<gene>
    <name evidence="1" type="ORF">A2866_01820</name>
</gene>